<feature type="compositionally biased region" description="Polar residues" evidence="3">
    <location>
        <begin position="32"/>
        <end position="42"/>
    </location>
</feature>
<evidence type="ECO:0000256" key="1">
    <source>
        <dbReference type="ARBA" id="ARBA00022723"/>
    </source>
</evidence>
<reference evidence="4" key="2">
    <citation type="submission" date="2023-05" db="EMBL/GenBank/DDBJ databases">
        <authorList>
            <consortium name="Lawrence Berkeley National Laboratory"/>
            <person name="Steindorff A."/>
            <person name="Hensen N."/>
            <person name="Bonometti L."/>
            <person name="Westerberg I."/>
            <person name="Brannstrom I.O."/>
            <person name="Guillou S."/>
            <person name="Cros-Aarteil S."/>
            <person name="Calhoun S."/>
            <person name="Haridas S."/>
            <person name="Kuo A."/>
            <person name="Mondo S."/>
            <person name="Pangilinan J."/>
            <person name="Riley R."/>
            <person name="Labutti K."/>
            <person name="Andreopoulos B."/>
            <person name="Lipzen A."/>
            <person name="Chen C."/>
            <person name="Yanf M."/>
            <person name="Daum C."/>
            <person name="Ng V."/>
            <person name="Clum A."/>
            <person name="Ohm R."/>
            <person name="Martin F."/>
            <person name="Silar P."/>
            <person name="Natvig D."/>
            <person name="Lalanne C."/>
            <person name="Gautier V."/>
            <person name="Ament-Velasquez S.L."/>
            <person name="Kruys A."/>
            <person name="Hutchinson M.I."/>
            <person name="Powell A.J."/>
            <person name="Barry K."/>
            <person name="Miller A.N."/>
            <person name="Grigoriev I.V."/>
            <person name="Debuchy R."/>
            <person name="Gladieux P."/>
            <person name="Thoren M.H."/>
            <person name="Johannesson H."/>
        </authorList>
    </citation>
    <scope>NUCLEOTIDE SEQUENCE</scope>
    <source>
        <strain evidence="4">CBS 532.94</strain>
    </source>
</reference>
<dbReference type="InterPro" id="IPR029040">
    <property type="entry name" value="RPABC4/Spt4"/>
</dbReference>
<evidence type="ECO:0000313" key="5">
    <source>
        <dbReference type="Proteomes" id="UP001303760"/>
    </source>
</evidence>
<keyword evidence="2" id="KW-0862">Zinc</keyword>
<dbReference type="EMBL" id="MU860133">
    <property type="protein sequence ID" value="KAK4237547.1"/>
    <property type="molecule type" value="Genomic_DNA"/>
</dbReference>
<sequence>MSVNATWNIAYSPQGWDWLSRVDEASPPEPPVQTTTNNLNSPTRDDDGGSSSNSKAATSTKLVSMSSQAHQQAQKQQTPQPHSPRISGRRREYETPDKKVYYICDDCGVTVGFYANEKLRCMHCGGRTMKKPRIKGVSQFAAV</sequence>
<dbReference type="GO" id="GO:0006351">
    <property type="term" value="P:DNA-templated transcription"/>
    <property type="evidence" value="ECO:0007669"/>
    <property type="project" value="InterPro"/>
</dbReference>
<reference evidence="4" key="1">
    <citation type="journal article" date="2023" name="Mol. Phylogenet. Evol.">
        <title>Genome-scale phylogeny and comparative genomics of the fungal order Sordariales.</title>
        <authorList>
            <person name="Hensen N."/>
            <person name="Bonometti L."/>
            <person name="Westerberg I."/>
            <person name="Brannstrom I.O."/>
            <person name="Guillou S."/>
            <person name="Cros-Aarteil S."/>
            <person name="Calhoun S."/>
            <person name="Haridas S."/>
            <person name="Kuo A."/>
            <person name="Mondo S."/>
            <person name="Pangilinan J."/>
            <person name="Riley R."/>
            <person name="LaButti K."/>
            <person name="Andreopoulos B."/>
            <person name="Lipzen A."/>
            <person name="Chen C."/>
            <person name="Yan M."/>
            <person name="Daum C."/>
            <person name="Ng V."/>
            <person name="Clum A."/>
            <person name="Steindorff A."/>
            <person name="Ohm R.A."/>
            <person name="Martin F."/>
            <person name="Silar P."/>
            <person name="Natvig D.O."/>
            <person name="Lalanne C."/>
            <person name="Gautier V."/>
            <person name="Ament-Velasquez S.L."/>
            <person name="Kruys A."/>
            <person name="Hutchinson M.I."/>
            <person name="Powell A.J."/>
            <person name="Barry K."/>
            <person name="Miller A.N."/>
            <person name="Grigoriev I.V."/>
            <person name="Debuchy R."/>
            <person name="Gladieux P."/>
            <person name="Hiltunen Thoren M."/>
            <person name="Johannesson H."/>
        </authorList>
    </citation>
    <scope>NUCLEOTIDE SEQUENCE</scope>
    <source>
        <strain evidence="4">CBS 532.94</strain>
    </source>
</reference>
<keyword evidence="5" id="KW-1185">Reference proteome</keyword>
<accession>A0AAN7CA01</accession>
<dbReference type="SUPFAM" id="SSF63393">
    <property type="entry name" value="RNA polymerase subunits"/>
    <property type="match status" value="1"/>
</dbReference>
<feature type="region of interest" description="Disordered" evidence="3">
    <location>
        <begin position="20"/>
        <end position="93"/>
    </location>
</feature>
<dbReference type="GO" id="GO:0046872">
    <property type="term" value="F:metal ion binding"/>
    <property type="evidence" value="ECO:0007669"/>
    <property type="project" value="UniProtKB-KW"/>
</dbReference>
<proteinExistence type="predicted"/>
<dbReference type="SMART" id="SM00659">
    <property type="entry name" value="RPOLCX"/>
    <property type="match status" value="1"/>
</dbReference>
<dbReference type="GO" id="GO:0003899">
    <property type="term" value="F:DNA-directed RNA polymerase activity"/>
    <property type="evidence" value="ECO:0007669"/>
    <property type="project" value="InterPro"/>
</dbReference>
<name>A0AAN7CA01_9PEZI</name>
<evidence type="ECO:0000256" key="2">
    <source>
        <dbReference type="ARBA" id="ARBA00022833"/>
    </source>
</evidence>
<dbReference type="Proteomes" id="UP001303760">
    <property type="component" value="Unassembled WGS sequence"/>
</dbReference>
<keyword evidence="1" id="KW-0479">Metal-binding</keyword>
<organism evidence="4 5">
    <name type="scientific">Achaetomium macrosporum</name>
    <dbReference type="NCBI Taxonomy" id="79813"/>
    <lineage>
        <taxon>Eukaryota</taxon>
        <taxon>Fungi</taxon>
        <taxon>Dikarya</taxon>
        <taxon>Ascomycota</taxon>
        <taxon>Pezizomycotina</taxon>
        <taxon>Sordariomycetes</taxon>
        <taxon>Sordariomycetidae</taxon>
        <taxon>Sordariales</taxon>
        <taxon>Chaetomiaceae</taxon>
        <taxon>Achaetomium</taxon>
    </lineage>
</organism>
<protein>
    <submittedName>
        <fullName evidence="4">Uncharacterized protein</fullName>
    </submittedName>
</protein>
<gene>
    <name evidence="4" type="ORF">C8A03DRAFT_34487</name>
</gene>
<dbReference type="Gene3D" id="2.20.28.30">
    <property type="entry name" value="RNA polymerase ii, chain L"/>
    <property type="match status" value="1"/>
</dbReference>
<evidence type="ECO:0000256" key="3">
    <source>
        <dbReference type="SAM" id="MobiDB-lite"/>
    </source>
</evidence>
<dbReference type="InterPro" id="IPR006591">
    <property type="entry name" value="RNAP_P/RPABC4"/>
</dbReference>
<feature type="compositionally biased region" description="Low complexity" evidence="3">
    <location>
        <begin position="68"/>
        <end position="80"/>
    </location>
</feature>
<dbReference type="Pfam" id="PF03604">
    <property type="entry name" value="Zn_ribbon_RPAB4"/>
    <property type="match status" value="1"/>
</dbReference>
<feature type="compositionally biased region" description="Low complexity" evidence="3">
    <location>
        <begin position="49"/>
        <end position="61"/>
    </location>
</feature>
<comment type="caution">
    <text evidence="4">The sequence shown here is derived from an EMBL/GenBank/DDBJ whole genome shotgun (WGS) entry which is preliminary data.</text>
</comment>
<dbReference type="GO" id="GO:0003677">
    <property type="term" value="F:DNA binding"/>
    <property type="evidence" value="ECO:0007669"/>
    <property type="project" value="InterPro"/>
</dbReference>
<dbReference type="AlphaFoldDB" id="A0AAN7CA01"/>
<evidence type="ECO:0000313" key="4">
    <source>
        <dbReference type="EMBL" id="KAK4237547.1"/>
    </source>
</evidence>